<sequence length="165" mass="18820">MLDELQYDLTRRQRLIPHLRAWGVAQLFVIVGLVGAVAAAFEGSWVFAVLIGLLVLCFGRGYIIGLLNVIFVGSQHMDIRIEDNGLGYMAGKERWYIFLDGLTAVRDLERSVWTIQHWNGTVVNIPKSELSEDTLAFLRDWVRRANDYRDQHGIRSPYPTKTTKA</sequence>
<protein>
    <recommendedName>
        <fullName evidence="3">YcxB-like protein domain-containing protein</fullName>
    </recommendedName>
</protein>
<evidence type="ECO:0000313" key="2">
    <source>
        <dbReference type="Proteomes" id="UP000475117"/>
    </source>
</evidence>
<dbReference type="AlphaFoldDB" id="A0A6B3LG72"/>
<evidence type="ECO:0000313" key="1">
    <source>
        <dbReference type="EMBL" id="QQL44080.1"/>
    </source>
</evidence>
<dbReference type="RefSeq" id="WP_164365729.1">
    <property type="nucleotide sequence ID" value="NZ_CP066776.1"/>
</dbReference>
<proteinExistence type="predicted"/>
<organism evidence="1 2">
    <name type="scientific">Sulfuriroseicoccus oceanibius</name>
    <dbReference type="NCBI Taxonomy" id="2707525"/>
    <lineage>
        <taxon>Bacteria</taxon>
        <taxon>Pseudomonadati</taxon>
        <taxon>Verrucomicrobiota</taxon>
        <taxon>Verrucomicrobiia</taxon>
        <taxon>Verrucomicrobiales</taxon>
        <taxon>Verrucomicrobiaceae</taxon>
        <taxon>Sulfuriroseicoccus</taxon>
    </lineage>
</organism>
<dbReference type="EMBL" id="CP066776">
    <property type="protein sequence ID" value="QQL44080.1"/>
    <property type="molecule type" value="Genomic_DNA"/>
</dbReference>
<gene>
    <name evidence="1" type="ORF">G3M56_009255</name>
</gene>
<dbReference type="Proteomes" id="UP000475117">
    <property type="component" value="Chromosome"/>
</dbReference>
<evidence type="ECO:0008006" key="3">
    <source>
        <dbReference type="Google" id="ProtNLM"/>
    </source>
</evidence>
<name>A0A6B3LG72_9BACT</name>
<dbReference type="KEGG" id="soa:G3M56_009255"/>
<keyword evidence="2" id="KW-1185">Reference proteome</keyword>
<reference evidence="1 2" key="1">
    <citation type="submission" date="2020-12" db="EMBL/GenBank/DDBJ databases">
        <title>Sulforoseuscoccus oceanibium gen. nov., sp. nov., a representative of the phylum Verrucomicrobia with special cytoplasmic membrane, and proposal of Sulforoseuscoccusaceae fam. nov.</title>
        <authorList>
            <person name="Xi F."/>
        </authorList>
    </citation>
    <scope>NUCLEOTIDE SEQUENCE [LARGE SCALE GENOMIC DNA]</scope>
    <source>
        <strain evidence="1 2">T37</strain>
    </source>
</reference>
<accession>A0A6B3LG72</accession>